<dbReference type="Proteomes" id="UP000215767">
    <property type="component" value="Unassembled WGS sequence"/>
</dbReference>
<dbReference type="Gene3D" id="3.90.850.10">
    <property type="entry name" value="Fumarylacetoacetase-like, C-terminal domain"/>
    <property type="match status" value="1"/>
</dbReference>
<accession>A0A261UIT5</accession>
<evidence type="ECO:0000256" key="3">
    <source>
        <dbReference type="ARBA" id="ARBA00022723"/>
    </source>
</evidence>
<proteinExistence type="inferred from homology"/>
<dbReference type="RefSeq" id="WP_094842179.1">
    <property type="nucleotide sequence ID" value="NZ_NEVS01000004.1"/>
</dbReference>
<keyword evidence="6" id="KW-1185">Reference proteome</keyword>
<feature type="domain" description="Fumarylacetoacetase-like C-terminal" evidence="4">
    <location>
        <begin position="76"/>
        <end position="281"/>
    </location>
</feature>
<name>A0A261UIT5_9BORD</name>
<dbReference type="GO" id="GO:0046872">
    <property type="term" value="F:metal ion binding"/>
    <property type="evidence" value="ECO:0007669"/>
    <property type="project" value="UniProtKB-KW"/>
</dbReference>
<dbReference type="InterPro" id="IPR011234">
    <property type="entry name" value="Fumarylacetoacetase-like_C"/>
</dbReference>
<comment type="similarity">
    <text evidence="2">Belongs to the FAH family.</text>
</comment>
<comment type="cofactor">
    <cofactor evidence="1">
        <name>Mg(2+)</name>
        <dbReference type="ChEBI" id="CHEBI:18420"/>
    </cofactor>
</comment>
<comment type="caution">
    <text evidence="5">The sequence shown here is derived from an EMBL/GenBank/DDBJ whole genome shotgun (WGS) entry which is preliminary data.</text>
</comment>
<dbReference type="SUPFAM" id="SSF56529">
    <property type="entry name" value="FAH"/>
    <property type="match status" value="1"/>
</dbReference>
<sequence>MKLLSYMHEGQAGWGVLDDRGQVMDGMALTDGKYPSLKSLLAAGDATQALRRAGSGGPRISMEGLHLLPVIPDPGKILCVGLNYEDHRRETNRAPTGEPTLFLRVASSQIGHGQAIVVPRASRQVDYEGEIAIVIGRSGRHIPPARAWDHIAGYAPYNDVSVRDWQQHTTQWTPGKNFDSTGAFGPWMTTRDEIADGAELSLTTRLNGQVMQHATTAQLIFDIPRLVHYASSFTTLEPGDVIVTGTPGGVGFKRNPPVFLSAGDVVEVEIAGVSCLSNTVRDEEPTAPA</sequence>
<dbReference type="PANTHER" id="PTHR42796:SF4">
    <property type="entry name" value="FUMARYLACETOACETATE HYDROLASE DOMAIN-CONTAINING PROTEIN 2A"/>
    <property type="match status" value="1"/>
</dbReference>
<dbReference type="InterPro" id="IPR036663">
    <property type="entry name" value="Fumarylacetoacetase_C_sf"/>
</dbReference>
<dbReference type="InterPro" id="IPR051121">
    <property type="entry name" value="FAH"/>
</dbReference>
<dbReference type="FunFam" id="3.90.850.10:FF:000008">
    <property type="entry name" value="FAA hydrolase family protein"/>
    <property type="match status" value="1"/>
</dbReference>
<evidence type="ECO:0000259" key="4">
    <source>
        <dbReference type="Pfam" id="PF01557"/>
    </source>
</evidence>
<dbReference type="GO" id="GO:0016853">
    <property type="term" value="F:isomerase activity"/>
    <property type="evidence" value="ECO:0007669"/>
    <property type="project" value="UniProtKB-KW"/>
</dbReference>
<dbReference type="AlphaFoldDB" id="A0A261UIT5"/>
<dbReference type="EMBL" id="NEVS01000004">
    <property type="protein sequence ID" value="OZI60773.1"/>
    <property type="molecule type" value="Genomic_DNA"/>
</dbReference>
<dbReference type="Pfam" id="PF01557">
    <property type="entry name" value="FAA_hydrolase"/>
    <property type="match status" value="1"/>
</dbReference>
<organism evidence="5 6">
    <name type="scientific">Bordetella genomosp. 11</name>
    <dbReference type="NCBI Taxonomy" id="1416808"/>
    <lineage>
        <taxon>Bacteria</taxon>
        <taxon>Pseudomonadati</taxon>
        <taxon>Pseudomonadota</taxon>
        <taxon>Betaproteobacteria</taxon>
        <taxon>Burkholderiales</taxon>
        <taxon>Alcaligenaceae</taxon>
        <taxon>Bordetella</taxon>
    </lineage>
</organism>
<evidence type="ECO:0000256" key="1">
    <source>
        <dbReference type="ARBA" id="ARBA00001946"/>
    </source>
</evidence>
<keyword evidence="3" id="KW-0479">Metal-binding</keyword>
<dbReference type="GO" id="GO:0044281">
    <property type="term" value="P:small molecule metabolic process"/>
    <property type="evidence" value="ECO:0007669"/>
    <property type="project" value="UniProtKB-ARBA"/>
</dbReference>
<reference evidence="6" key="1">
    <citation type="submission" date="2017-05" db="EMBL/GenBank/DDBJ databases">
        <title>Complete and WGS of Bordetella genogroups.</title>
        <authorList>
            <person name="Spilker T."/>
            <person name="Lipuma J."/>
        </authorList>
    </citation>
    <scope>NUCLEOTIDE SEQUENCE [LARGE SCALE GENOMIC DNA]</scope>
    <source>
        <strain evidence="6">AU8856</strain>
    </source>
</reference>
<dbReference type="PANTHER" id="PTHR42796">
    <property type="entry name" value="FUMARYLACETOACETATE HYDROLASE DOMAIN-CONTAINING PROTEIN 2A-RELATED"/>
    <property type="match status" value="1"/>
</dbReference>
<gene>
    <name evidence="5" type="ORF">CAL28_15450</name>
</gene>
<evidence type="ECO:0000313" key="6">
    <source>
        <dbReference type="Proteomes" id="UP000215767"/>
    </source>
</evidence>
<keyword evidence="5" id="KW-0413">Isomerase</keyword>
<evidence type="ECO:0000313" key="5">
    <source>
        <dbReference type="EMBL" id="OZI60773.1"/>
    </source>
</evidence>
<protein>
    <submittedName>
        <fullName evidence="5">5-carboxymethyl-2-hydroxymuconate isomerase</fullName>
    </submittedName>
</protein>
<evidence type="ECO:0000256" key="2">
    <source>
        <dbReference type="ARBA" id="ARBA00010211"/>
    </source>
</evidence>
<dbReference type="OrthoDB" id="9805307at2"/>